<comment type="similarity">
    <text evidence="1 5">Belongs to the transferase hexapeptide repeat family.</text>
</comment>
<proteinExistence type="inferred from homology"/>
<dbReference type="GO" id="GO:0008870">
    <property type="term" value="F:galactoside O-acetyltransferase activity"/>
    <property type="evidence" value="ECO:0007669"/>
    <property type="project" value="TreeGrafter"/>
</dbReference>
<evidence type="ECO:0000313" key="7">
    <source>
        <dbReference type="EMBL" id="SHI55863.1"/>
    </source>
</evidence>
<protein>
    <recommendedName>
        <fullName evidence="5">Acetyltransferase</fullName>
        <ecNumber evidence="5">2.3.1.-</ecNumber>
    </recommendedName>
</protein>
<dbReference type="CDD" id="cd03357">
    <property type="entry name" value="LbH_MAT_GAT"/>
    <property type="match status" value="1"/>
</dbReference>
<evidence type="ECO:0000256" key="4">
    <source>
        <dbReference type="ARBA" id="ARBA00023315"/>
    </source>
</evidence>
<dbReference type="AlphaFoldDB" id="A0A1M6C4I3"/>
<dbReference type="Pfam" id="PF12464">
    <property type="entry name" value="Mac"/>
    <property type="match status" value="1"/>
</dbReference>
<evidence type="ECO:0000256" key="3">
    <source>
        <dbReference type="ARBA" id="ARBA00022737"/>
    </source>
</evidence>
<dbReference type="PANTHER" id="PTHR43017">
    <property type="entry name" value="GALACTOSIDE O-ACETYLTRANSFERASE"/>
    <property type="match status" value="1"/>
</dbReference>
<dbReference type="Gene3D" id="2.160.10.10">
    <property type="entry name" value="Hexapeptide repeat proteins"/>
    <property type="match status" value="1"/>
</dbReference>
<dbReference type="SUPFAM" id="SSF51161">
    <property type="entry name" value="Trimeric LpxA-like enzymes"/>
    <property type="match status" value="1"/>
</dbReference>
<dbReference type="RefSeq" id="WP_073022329.1">
    <property type="nucleotide sequence ID" value="NZ_FQXU01000016.1"/>
</dbReference>
<organism evidence="7 8">
    <name type="scientific">Clostridium intestinale DSM 6191</name>
    <dbReference type="NCBI Taxonomy" id="1121320"/>
    <lineage>
        <taxon>Bacteria</taxon>
        <taxon>Bacillati</taxon>
        <taxon>Bacillota</taxon>
        <taxon>Clostridia</taxon>
        <taxon>Eubacteriales</taxon>
        <taxon>Clostridiaceae</taxon>
        <taxon>Clostridium</taxon>
    </lineage>
</organism>
<dbReference type="Pfam" id="PF00132">
    <property type="entry name" value="Hexapep"/>
    <property type="match status" value="1"/>
</dbReference>
<dbReference type="InterPro" id="IPR011004">
    <property type="entry name" value="Trimer_LpxA-like_sf"/>
</dbReference>
<dbReference type="InterPro" id="IPR039369">
    <property type="entry name" value="LacA-like"/>
</dbReference>
<dbReference type="SMART" id="SM01266">
    <property type="entry name" value="Mac"/>
    <property type="match status" value="1"/>
</dbReference>
<dbReference type="PANTHER" id="PTHR43017:SF1">
    <property type="entry name" value="ACETYLTRANSFERASE YJL218W-RELATED"/>
    <property type="match status" value="1"/>
</dbReference>
<dbReference type="EMBL" id="FQXU01000016">
    <property type="protein sequence ID" value="SHI55863.1"/>
    <property type="molecule type" value="Genomic_DNA"/>
</dbReference>
<dbReference type="FunFam" id="2.160.10.10:FF:000008">
    <property type="entry name" value="Maltose O-acetyltransferase"/>
    <property type="match status" value="1"/>
</dbReference>
<dbReference type="EC" id="2.3.1.-" evidence="5"/>
<keyword evidence="2 5" id="KW-0808">Transferase</keyword>
<accession>A0A1M6C4I3</accession>
<evidence type="ECO:0000256" key="5">
    <source>
        <dbReference type="RuleBase" id="RU367021"/>
    </source>
</evidence>
<evidence type="ECO:0000256" key="2">
    <source>
        <dbReference type="ARBA" id="ARBA00022679"/>
    </source>
</evidence>
<keyword evidence="4 5" id="KW-0012">Acyltransferase</keyword>
<dbReference type="InterPro" id="IPR018357">
    <property type="entry name" value="Hexapep_transf_CS"/>
</dbReference>
<dbReference type="InterPro" id="IPR001451">
    <property type="entry name" value="Hexapep"/>
</dbReference>
<name>A0A1M6C4I3_9CLOT</name>
<evidence type="ECO:0000256" key="1">
    <source>
        <dbReference type="ARBA" id="ARBA00007274"/>
    </source>
</evidence>
<evidence type="ECO:0000313" key="8">
    <source>
        <dbReference type="Proteomes" id="UP000184241"/>
    </source>
</evidence>
<feature type="domain" description="Maltose/galactoside acetyltransferase" evidence="6">
    <location>
        <begin position="4"/>
        <end position="58"/>
    </location>
</feature>
<reference evidence="7 8" key="1">
    <citation type="submission" date="2016-11" db="EMBL/GenBank/DDBJ databases">
        <authorList>
            <person name="Jaros S."/>
            <person name="Januszkiewicz K."/>
            <person name="Wedrychowicz H."/>
        </authorList>
    </citation>
    <scope>NUCLEOTIDE SEQUENCE [LARGE SCALE GENOMIC DNA]</scope>
    <source>
        <strain evidence="7 8">DSM 6191</strain>
    </source>
</reference>
<dbReference type="PROSITE" id="PS00101">
    <property type="entry name" value="HEXAPEP_TRANSFERASES"/>
    <property type="match status" value="1"/>
</dbReference>
<sequence>MNQKERMLAGLPYKAWLDGLGEERMENKLKIHKYNTMSPDKKEELDALIKDILGKSGKNIVVEPPFHCDYGKNIEVGNNFFVNYNCTILDVGRVIIGENVMFAPNVSIYTAGHPVHPESRNSGYEYGIEVTIGDNVWIGGNVIINPGIKIGNNVVIGAGSVVTKDIPDNAIAVGNPCRVIREVTEEDRKYYFKDREFDVDDY</sequence>
<dbReference type="InterPro" id="IPR024688">
    <property type="entry name" value="Mac_dom"/>
</dbReference>
<gene>
    <name evidence="7" type="ORF">SAMN02745941_03985</name>
</gene>
<dbReference type="Proteomes" id="UP000184241">
    <property type="component" value="Unassembled WGS sequence"/>
</dbReference>
<evidence type="ECO:0000259" key="6">
    <source>
        <dbReference type="SMART" id="SM01266"/>
    </source>
</evidence>
<keyword evidence="3" id="KW-0677">Repeat</keyword>